<evidence type="ECO:0000313" key="1">
    <source>
        <dbReference type="EMBL" id="KAK8996636.1"/>
    </source>
</evidence>
<accession>A0ABR2Q7G7</accession>
<name>A0ABR2Q7G7_9ROSI</name>
<protein>
    <submittedName>
        <fullName evidence="1">Uncharacterized protein</fullName>
    </submittedName>
</protein>
<sequence>MGLTFLDGPPFSLGEKDDVASLDIINGLLSRFGFHNVDSVTRLLLGLLGKPSQRGGSSTRVVGFQPHINSDESRQAKVVFDGETRRMAAPSVALAQTPTTTYLDTISQEGRRKQRRLNIANTRR</sequence>
<organism evidence="1 2">
    <name type="scientific">Hibiscus sabdariffa</name>
    <name type="common">roselle</name>
    <dbReference type="NCBI Taxonomy" id="183260"/>
    <lineage>
        <taxon>Eukaryota</taxon>
        <taxon>Viridiplantae</taxon>
        <taxon>Streptophyta</taxon>
        <taxon>Embryophyta</taxon>
        <taxon>Tracheophyta</taxon>
        <taxon>Spermatophyta</taxon>
        <taxon>Magnoliopsida</taxon>
        <taxon>eudicotyledons</taxon>
        <taxon>Gunneridae</taxon>
        <taxon>Pentapetalae</taxon>
        <taxon>rosids</taxon>
        <taxon>malvids</taxon>
        <taxon>Malvales</taxon>
        <taxon>Malvaceae</taxon>
        <taxon>Malvoideae</taxon>
        <taxon>Hibiscus</taxon>
    </lineage>
</organism>
<dbReference type="Proteomes" id="UP001396334">
    <property type="component" value="Unassembled WGS sequence"/>
</dbReference>
<gene>
    <name evidence="1" type="ORF">V6N11_081902</name>
</gene>
<evidence type="ECO:0000313" key="2">
    <source>
        <dbReference type="Proteomes" id="UP001396334"/>
    </source>
</evidence>
<dbReference type="EMBL" id="JBBPBN010000044">
    <property type="protein sequence ID" value="KAK8996636.1"/>
    <property type="molecule type" value="Genomic_DNA"/>
</dbReference>
<keyword evidence="2" id="KW-1185">Reference proteome</keyword>
<proteinExistence type="predicted"/>
<comment type="caution">
    <text evidence="1">The sequence shown here is derived from an EMBL/GenBank/DDBJ whole genome shotgun (WGS) entry which is preliminary data.</text>
</comment>
<reference evidence="1 2" key="1">
    <citation type="journal article" date="2024" name="G3 (Bethesda)">
        <title>Genome assembly of Hibiscus sabdariffa L. provides insights into metabolisms of medicinal natural products.</title>
        <authorList>
            <person name="Kim T."/>
        </authorList>
    </citation>
    <scope>NUCLEOTIDE SEQUENCE [LARGE SCALE GENOMIC DNA]</scope>
    <source>
        <strain evidence="1">TK-2024</strain>
        <tissue evidence="1">Old leaves</tissue>
    </source>
</reference>